<dbReference type="SUPFAM" id="SSF46689">
    <property type="entry name" value="Homeodomain-like"/>
    <property type="match status" value="1"/>
</dbReference>
<dbReference type="Proteomes" id="UP001603978">
    <property type="component" value="Unassembled WGS sequence"/>
</dbReference>
<evidence type="ECO:0000259" key="5">
    <source>
        <dbReference type="PROSITE" id="PS50977"/>
    </source>
</evidence>
<keyword evidence="2 4" id="KW-0238">DNA-binding</keyword>
<evidence type="ECO:0000313" key="7">
    <source>
        <dbReference type="Proteomes" id="UP001603978"/>
    </source>
</evidence>
<feature type="DNA-binding region" description="H-T-H motif" evidence="4">
    <location>
        <begin position="31"/>
        <end position="50"/>
    </location>
</feature>
<dbReference type="RefSeq" id="WP_393169034.1">
    <property type="nucleotide sequence ID" value="NZ_JBICRM010000014.1"/>
</dbReference>
<organism evidence="6 7">
    <name type="scientific">Nonomuraea marmarensis</name>
    <dbReference type="NCBI Taxonomy" id="3351344"/>
    <lineage>
        <taxon>Bacteria</taxon>
        <taxon>Bacillati</taxon>
        <taxon>Actinomycetota</taxon>
        <taxon>Actinomycetes</taxon>
        <taxon>Streptosporangiales</taxon>
        <taxon>Streptosporangiaceae</taxon>
        <taxon>Nonomuraea</taxon>
    </lineage>
</organism>
<dbReference type="SUPFAM" id="SSF48498">
    <property type="entry name" value="Tetracyclin repressor-like, C-terminal domain"/>
    <property type="match status" value="1"/>
</dbReference>
<feature type="domain" description="HTH tetR-type" evidence="5">
    <location>
        <begin position="8"/>
        <end position="68"/>
    </location>
</feature>
<evidence type="ECO:0000256" key="1">
    <source>
        <dbReference type="ARBA" id="ARBA00023015"/>
    </source>
</evidence>
<dbReference type="InterPro" id="IPR050109">
    <property type="entry name" value="HTH-type_TetR-like_transc_reg"/>
</dbReference>
<dbReference type="PRINTS" id="PR00455">
    <property type="entry name" value="HTHTETR"/>
</dbReference>
<dbReference type="InterPro" id="IPR011075">
    <property type="entry name" value="TetR_C"/>
</dbReference>
<dbReference type="Pfam" id="PF16859">
    <property type="entry name" value="TetR_C_11"/>
    <property type="match status" value="1"/>
</dbReference>
<reference evidence="6 7" key="1">
    <citation type="submission" date="2024-10" db="EMBL/GenBank/DDBJ databases">
        <authorList>
            <person name="Topkara A.R."/>
            <person name="Saygin H."/>
        </authorList>
    </citation>
    <scope>NUCLEOTIDE SEQUENCE [LARGE SCALE GENOMIC DNA]</scope>
    <source>
        <strain evidence="6 7">M3C6</strain>
    </source>
</reference>
<keyword evidence="7" id="KW-1185">Reference proteome</keyword>
<sequence length="207" mass="22649">MMNRRRGERLEQAILDAAWDLLREVGYAKLTMEAVAAKAGTSRPVIHRRWPTRAQLALAALDHAAPTETEPLETGTLRTDLRALMRQVVRRVGTVHGEILAGMAAETARDPDAAHALRARLAATTQGQTVATIVQRAVERGEIPAVRLPGRVARLPLDLIRNEVVLYGQPPGEEVITEIVDSIIIPAILQAPPEPAPSPDSRETWRP</sequence>
<dbReference type="EMBL" id="JBICRM010000014">
    <property type="protein sequence ID" value="MFG1706303.1"/>
    <property type="molecule type" value="Genomic_DNA"/>
</dbReference>
<evidence type="ECO:0000256" key="3">
    <source>
        <dbReference type="ARBA" id="ARBA00023163"/>
    </source>
</evidence>
<dbReference type="PANTHER" id="PTHR30055">
    <property type="entry name" value="HTH-TYPE TRANSCRIPTIONAL REGULATOR RUTR"/>
    <property type="match status" value="1"/>
</dbReference>
<accession>A0ABW7AGY2</accession>
<dbReference type="InterPro" id="IPR001647">
    <property type="entry name" value="HTH_TetR"/>
</dbReference>
<gene>
    <name evidence="6" type="ORF">ACFLIM_24205</name>
</gene>
<evidence type="ECO:0000256" key="4">
    <source>
        <dbReference type="PROSITE-ProRule" id="PRU00335"/>
    </source>
</evidence>
<dbReference type="InterPro" id="IPR036271">
    <property type="entry name" value="Tet_transcr_reg_TetR-rel_C_sf"/>
</dbReference>
<dbReference type="InterPro" id="IPR009057">
    <property type="entry name" value="Homeodomain-like_sf"/>
</dbReference>
<dbReference type="Pfam" id="PF00440">
    <property type="entry name" value="TetR_N"/>
    <property type="match status" value="1"/>
</dbReference>
<comment type="caution">
    <text evidence="6">The sequence shown here is derived from an EMBL/GenBank/DDBJ whole genome shotgun (WGS) entry which is preliminary data.</text>
</comment>
<keyword evidence="3" id="KW-0804">Transcription</keyword>
<dbReference type="Gene3D" id="1.10.10.60">
    <property type="entry name" value="Homeodomain-like"/>
    <property type="match status" value="1"/>
</dbReference>
<dbReference type="Gene3D" id="1.10.357.10">
    <property type="entry name" value="Tetracycline Repressor, domain 2"/>
    <property type="match status" value="1"/>
</dbReference>
<evidence type="ECO:0000256" key="2">
    <source>
        <dbReference type="ARBA" id="ARBA00023125"/>
    </source>
</evidence>
<name>A0ABW7AGY2_9ACTN</name>
<keyword evidence="1" id="KW-0805">Transcription regulation</keyword>
<proteinExistence type="predicted"/>
<evidence type="ECO:0000313" key="6">
    <source>
        <dbReference type="EMBL" id="MFG1706303.1"/>
    </source>
</evidence>
<dbReference type="PANTHER" id="PTHR30055:SF148">
    <property type="entry name" value="TETR-FAMILY TRANSCRIPTIONAL REGULATOR"/>
    <property type="match status" value="1"/>
</dbReference>
<protein>
    <submittedName>
        <fullName evidence="6">TetR/AcrR family transcriptional regulator</fullName>
    </submittedName>
</protein>
<dbReference type="PROSITE" id="PS50977">
    <property type="entry name" value="HTH_TETR_2"/>
    <property type="match status" value="1"/>
</dbReference>